<reference evidence="9" key="1">
    <citation type="journal article" date="2019" name="Int. J. Syst. Evol. Microbiol.">
        <title>The Global Catalogue of Microorganisms (GCM) 10K type strain sequencing project: providing services to taxonomists for standard genome sequencing and annotation.</title>
        <authorList>
            <consortium name="The Broad Institute Genomics Platform"/>
            <consortium name="The Broad Institute Genome Sequencing Center for Infectious Disease"/>
            <person name="Wu L."/>
            <person name="Ma J."/>
        </authorList>
    </citation>
    <scope>NUCLEOTIDE SEQUENCE [LARGE SCALE GENOMIC DNA]</scope>
    <source>
        <strain evidence="9">CCUG 59685</strain>
    </source>
</reference>
<keyword evidence="5 7" id="KW-1133">Transmembrane helix</keyword>
<feature type="transmembrane region" description="Helical" evidence="7">
    <location>
        <begin position="228"/>
        <end position="245"/>
    </location>
</feature>
<dbReference type="Pfam" id="PF02322">
    <property type="entry name" value="Cyt_bd_oxida_II"/>
    <property type="match status" value="1"/>
</dbReference>
<evidence type="ECO:0000256" key="3">
    <source>
        <dbReference type="ARBA" id="ARBA00022475"/>
    </source>
</evidence>
<feature type="transmembrane region" description="Helical" evidence="7">
    <location>
        <begin position="257"/>
        <end position="278"/>
    </location>
</feature>
<dbReference type="InterPro" id="IPR003317">
    <property type="entry name" value="Cyt-d_oxidase_su2"/>
</dbReference>
<evidence type="ECO:0000256" key="6">
    <source>
        <dbReference type="ARBA" id="ARBA00023136"/>
    </source>
</evidence>
<evidence type="ECO:0000256" key="1">
    <source>
        <dbReference type="ARBA" id="ARBA00004651"/>
    </source>
</evidence>
<sequence>MDLSLIWAAIILFGIMMYIIMDGFDLGIGILYPFFKDKSDRDLMMNTVAPVWDGNETWLVLGGAGLLAAFPLAYSVILSAFALPLLLMLMALIFRGVAFEFRFRAKDSERHFWDKAFTGGSVAATFFQGMTLGAYLQGIPMSNQAYAGGSLDWISPFSLFTGLGLLVTYALLGSTWLIMKTDGALQASCYRLSKHIATALFAIIFIISVWTPWMDSRIAERWFSMPNLLWLSPVPLLVGLCFYRLQRALSQQAETRPFLYTLALVLLGYAGLGISIWPNIIPPDLPIQAAAAPHISQMFALIGALVIIPIILIYTAWGYYIFRGKVNRDEHYH</sequence>
<evidence type="ECO:0000256" key="4">
    <source>
        <dbReference type="ARBA" id="ARBA00022692"/>
    </source>
</evidence>
<gene>
    <name evidence="8" type="primary">cydB</name>
    <name evidence="8" type="ORF">ACFQ1T_08975</name>
</gene>
<evidence type="ECO:0000256" key="7">
    <source>
        <dbReference type="SAM" id="Phobius"/>
    </source>
</evidence>
<feature type="transmembrane region" description="Helical" evidence="7">
    <location>
        <begin position="80"/>
        <end position="97"/>
    </location>
</feature>
<accession>A0ABW3GJK0</accession>
<dbReference type="NCBIfam" id="TIGR00203">
    <property type="entry name" value="cydB"/>
    <property type="match status" value="1"/>
</dbReference>
<keyword evidence="6 7" id="KW-0472">Membrane</keyword>
<feature type="transmembrane region" description="Helical" evidence="7">
    <location>
        <begin position="117"/>
        <end position="137"/>
    </location>
</feature>
<dbReference type="PIRSF" id="PIRSF000267">
    <property type="entry name" value="Cyt_oxidse_sub2"/>
    <property type="match status" value="1"/>
</dbReference>
<evidence type="ECO:0000256" key="5">
    <source>
        <dbReference type="ARBA" id="ARBA00022989"/>
    </source>
</evidence>
<comment type="similarity">
    <text evidence="2">Belongs to the cytochrome ubiquinol oxidase subunit 2 family.</text>
</comment>
<feature type="transmembrane region" description="Helical" evidence="7">
    <location>
        <begin position="56"/>
        <end position="74"/>
    </location>
</feature>
<keyword evidence="3" id="KW-1003">Cell membrane</keyword>
<name>A0ABW3GJK0_9PROT</name>
<keyword evidence="9" id="KW-1185">Reference proteome</keyword>
<organism evidence="8 9">
    <name type="scientific">Methylophilus glucosoxydans</name>
    <dbReference type="NCBI Taxonomy" id="752553"/>
    <lineage>
        <taxon>Bacteria</taxon>
        <taxon>Pseudomonadati</taxon>
        <taxon>Pseudomonadota</taxon>
        <taxon>Betaproteobacteria</taxon>
        <taxon>Nitrosomonadales</taxon>
        <taxon>Methylophilaceae</taxon>
        <taxon>Methylophilus</taxon>
    </lineage>
</organism>
<comment type="caution">
    <text evidence="8">The sequence shown here is derived from an EMBL/GenBank/DDBJ whole genome shotgun (WGS) entry which is preliminary data.</text>
</comment>
<dbReference type="RefSeq" id="WP_379075823.1">
    <property type="nucleotide sequence ID" value="NZ_JBHTJW010000002.1"/>
</dbReference>
<dbReference type="Proteomes" id="UP001597106">
    <property type="component" value="Unassembled WGS sequence"/>
</dbReference>
<proteinExistence type="inferred from homology"/>
<evidence type="ECO:0000313" key="8">
    <source>
        <dbReference type="EMBL" id="MFD0929910.1"/>
    </source>
</evidence>
<protein>
    <submittedName>
        <fullName evidence="8">Cytochrome d ubiquinol oxidase subunit II</fullName>
    </submittedName>
</protein>
<dbReference type="PANTHER" id="PTHR43141">
    <property type="entry name" value="CYTOCHROME BD2 SUBUNIT II"/>
    <property type="match status" value="1"/>
</dbReference>
<evidence type="ECO:0000313" key="9">
    <source>
        <dbReference type="Proteomes" id="UP001597106"/>
    </source>
</evidence>
<comment type="subcellular location">
    <subcellularLocation>
        <location evidence="1">Cell membrane</location>
        <topology evidence="1">Multi-pass membrane protein</topology>
    </subcellularLocation>
</comment>
<dbReference type="PANTHER" id="PTHR43141:SF4">
    <property type="entry name" value="CYTOCHROME BD2 SUBUNIT II"/>
    <property type="match status" value="1"/>
</dbReference>
<feature type="transmembrane region" description="Helical" evidence="7">
    <location>
        <begin position="6"/>
        <end position="35"/>
    </location>
</feature>
<evidence type="ECO:0000256" key="2">
    <source>
        <dbReference type="ARBA" id="ARBA00007543"/>
    </source>
</evidence>
<feature type="transmembrane region" description="Helical" evidence="7">
    <location>
        <begin position="298"/>
        <end position="322"/>
    </location>
</feature>
<feature type="transmembrane region" description="Helical" evidence="7">
    <location>
        <begin position="157"/>
        <end position="179"/>
    </location>
</feature>
<dbReference type="EMBL" id="JBHTJW010000002">
    <property type="protein sequence ID" value="MFD0929910.1"/>
    <property type="molecule type" value="Genomic_DNA"/>
</dbReference>
<keyword evidence="4 7" id="KW-0812">Transmembrane</keyword>
<feature type="transmembrane region" description="Helical" evidence="7">
    <location>
        <begin position="191"/>
        <end position="213"/>
    </location>
</feature>